<protein>
    <submittedName>
        <fullName evidence="7">C-type lysozyme inhibitor</fullName>
    </submittedName>
</protein>
<gene>
    <name evidence="7" type="ORF">GND69_002778</name>
</gene>
<dbReference type="Gene3D" id="2.40.128.200">
    <property type="match status" value="1"/>
</dbReference>
<dbReference type="Pfam" id="PF09864">
    <property type="entry name" value="MliC"/>
    <property type="match status" value="1"/>
</dbReference>
<evidence type="ECO:0000259" key="6">
    <source>
        <dbReference type="Pfam" id="PF09864"/>
    </source>
</evidence>
<organism evidence="7">
    <name type="scientific">Salmonella enterica subsp. diarizonae serovar 48:i:z</name>
    <dbReference type="NCBI Taxonomy" id="1192842"/>
    <lineage>
        <taxon>Bacteria</taxon>
        <taxon>Pseudomonadati</taxon>
        <taxon>Pseudomonadota</taxon>
        <taxon>Gammaproteobacteria</taxon>
        <taxon>Enterobacterales</taxon>
        <taxon>Enterobacteriaceae</taxon>
        <taxon>Salmonella</taxon>
    </lineage>
</organism>
<evidence type="ECO:0000256" key="2">
    <source>
        <dbReference type="ARBA" id="ARBA00023136"/>
    </source>
</evidence>
<comment type="caution">
    <text evidence="7">The sequence shown here is derived from an EMBL/GenBank/DDBJ whole genome shotgun (WGS) entry which is preliminary data.</text>
</comment>
<evidence type="ECO:0000256" key="5">
    <source>
        <dbReference type="SAM" id="SignalP"/>
    </source>
</evidence>
<proteinExistence type="predicted"/>
<keyword evidence="4" id="KW-0449">Lipoprotein</keyword>
<dbReference type="EMBL" id="DAASUW010000016">
    <property type="protein sequence ID" value="HAE7123004.1"/>
    <property type="molecule type" value="Genomic_DNA"/>
</dbReference>
<dbReference type="SUPFAM" id="SSF141488">
    <property type="entry name" value="YdhA-like"/>
    <property type="match status" value="1"/>
</dbReference>
<dbReference type="NCBIfam" id="NF010363">
    <property type="entry name" value="PRK13791.1"/>
    <property type="match status" value="1"/>
</dbReference>
<reference evidence="7" key="1">
    <citation type="journal article" date="2018" name="Genome Biol.">
        <title>SKESA: strategic k-mer extension for scrupulous assemblies.</title>
        <authorList>
            <person name="Souvorov A."/>
            <person name="Agarwala R."/>
            <person name="Lipman D.J."/>
        </authorList>
    </citation>
    <scope>NUCLEOTIDE SEQUENCE</scope>
    <source>
        <strain evidence="7">128-87</strain>
    </source>
</reference>
<evidence type="ECO:0000256" key="4">
    <source>
        <dbReference type="ARBA" id="ARBA00023288"/>
    </source>
</evidence>
<keyword evidence="2" id="KW-0472">Membrane</keyword>
<name>A0A735RI98_SALDZ</name>
<dbReference type="AlphaFoldDB" id="A0A735RI98"/>
<dbReference type="InterPro" id="IPR036328">
    <property type="entry name" value="MliC_sf"/>
</dbReference>
<reference evidence="7" key="2">
    <citation type="submission" date="2018-07" db="EMBL/GenBank/DDBJ databases">
        <authorList>
            <consortium name="NCBI Pathogen Detection Project"/>
        </authorList>
    </citation>
    <scope>NUCLEOTIDE SEQUENCE</scope>
    <source>
        <strain evidence="7">128-87</strain>
    </source>
</reference>
<evidence type="ECO:0000313" key="7">
    <source>
        <dbReference type="EMBL" id="HAE7123004.1"/>
    </source>
</evidence>
<sequence length="112" mass="12389">MKLKSLTFLCLFIIPGISVSASAAEEVVKTIYSCNDNRTMEVVYINTNGGNSYAIINQVNEMIPMRLMKMASGANYEVISQDYTYKLYTKGKTADLVEGNDKPVLSNCLSDN</sequence>
<dbReference type="InterPro" id="IPR018660">
    <property type="entry name" value="MliC"/>
</dbReference>
<evidence type="ECO:0000256" key="1">
    <source>
        <dbReference type="ARBA" id="ARBA00022729"/>
    </source>
</evidence>
<keyword evidence="1 5" id="KW-0732">Signal</keyword>
<feature type="domain" description="C-type lysozyme inhibitor" evidence="6">
    <location>
        <begin position="32"/>
        <end position="103"/>
    </location>
</feature>
<evidence type="ECO:0000256" key="3">
    <source>
        <dbReference type="ARBA" id="ARBA00023139"/>
    </source>
</evidence>
<accession>A0A735RI98</accession>
<feature type="signal peptide" evidence="5">
    <location>
        <begin position="1"/>
        <end position="23"/>
    </location>
</feature>
<feature type="chain" id="PRO_5028273486" evidence="5">
    <location>
        <begin position="24"/>
        <end position="112"/>
    </location>
</feature>
<keyword evidence="3" id="KW-0564">Palmitate</keyword>